<keyword evidence="3" id="KW-1185">Reference proteome</keyword>
<evidence type="ECO:0000313" key="2">
    <source>
        <dbReference type="EMBL" id="GGG36083.1"/>
    </source>
</evidence>
<reference evidence="2" key="2">
    <citation type="submission" date="2020-09" db="EMBL/GenBank/DDBJ databases">
        <authorList>
            <person name="Sun Q."/>
            <person name="Zhou Y."/>
        </authorList>
    </citation>
    <scope>NUCLEOTIDE SEQUENCE</scope>
    <source>
        <strain evidence="2">CGMCC 1.12751</strain>
    </source>
</reference>
<dbReference type="Proteomes" id="UP000625976">
    <property type="component" value="Unassembled WGS sequence"/>
</dbReference>
<gene>
    <name evidence="2" type="ORF">GCM10010976_04730</name>
</gene>
<feature type="signal peptide" evidence="1">
    <location>
        <begin position="1"/>
        <end position="19"/>
    </location>
</feature>
<comment type="caution">
    <text evidence="2">The sequence shown here is derived from an EMBL/GenBank/DDBJ whole genome shotgun (WGS) entry which is preliminary data.</text>
</comment>
<feature type="chain" id="PRO_5037562991" description="Lipoprotein" evidence="1">
    <location>
        <begin position="20"/>
        <end position="167"/>
    </location>
</feature>
<evidence type="ECO:0000256" key="1">
    <source>
        <dbReference type="SAM" id="SignalP"/>
    </source>
</evidence>
<evidence type="ECO:0008006" key="4">
    <source>
        <dbReference type="Google" id="ProtNLM"/>
    </source>
</evidence>
<accession>A0A917GBF3</accession>
<organism evidence="2 3">
    <name type="scientific">Bizionia arctica</name>
    <dbReference type="NCBI Taxonomy" id="1495645"/>
    <lineage>
        <taxon>Bacteria</taxon>
        <taxon>Pseudomonadati</taxon>
        <taxon>Bacteroidota</taxon>
        <taxon>Flavobacteriia</taxon>
        <taxon>Flavobacteriales</taxon>
        <taxon>Flavobacteriaceae</taxon>
        <taxon>Bizionia</taxon>
    </lineage>
</organism>
<evidence type="ECO:0000313" key="3">
    <source>
        <dbReference type="Proteomes" id="UP000625976"/>
    </source>
</evidence>
<keyword evidence="1" id="KW-0732">Signal</keyword>
<reference evidence="2" key="1">
    <citation type="journal article" date="2014" name="Int. J. Syst. Evol. Microbiol.">
        <title>Complete genome sequence of Corynebacterium casei LMG S-19264T (=DSM 44701T), isolated from a smear-ripened cheese.</title>
        <authorList>
            <consortium name="US DOE Joint Genome Institute (JGI-PGF)"/>
            <person name="Walter F."/>
            <person name="Albersmeier A."/>
            <person name="Kalinowski J."/>
            <person name="Ruckert C."/>
        </authorList>
    </citation>
    <scope>NUCLEOTIDE SEQUENCE</scope>
    <source>
        <strain evidence="2">CGMCC 1.12751</strain>
    </source>
</reference>
<dbReference type="AlphaFoldDB" id="A0A917GBF3"/>
<name>A0A917GBF3_9FLAO</name>
<proteinExistence type="predicted"/>
<protein>
    <recommendedName>
        <fullName evidence="4">Lipoprotein</fullName>
    </recommendedName>
</protein>
<dbReference type="PROSITE" id="PS51257">
    <property type="entry name" value="PROKAR_LIPOPROTEIN"/>
    <property type="match status" value="1"/>
</dbReference>
<dbReference type="EMBL" id="BMFQ01000001">
    <property type="protein sequence ID" value="GGG36083.1"/>
    <property type="molecule type" value="Genomic_DNA"/>
</dbReference>
<sequence length="167" mass="19118">MKKLICLFVISLLIVSCNSDDEKDNNTSANHHAIIIQNIVEFRVSSNTNIDLLNPDNTNAFFLEDIKLYYEQNGVLKEINNPIFGQYLTLVSPVESGEEYYYIAVELNTSNLENAITYIEWNSTDTDTITANYRSGQNFTFLTKAWYNGELIFDEDNIPEALPEIIK</sequence>